<organism evidence="2 3">
    <name type="scientific">Meloidogyne incognita</name>
    <name type="common">Southern root-knot nematode worm</name>
    <name type="synonym">Oxyuris incognita</name>
    <dbReference type="NCBI Taxonomy" id="6306"/>
    <lineage>
        <taxon>Eukaryota</taxon>
        <taxon>Metazoa</taxon>
        <taxon>Ecdysozoa</taxon>
        <taxon>Nematoda</taxon>
        <taxon>Chromadorea</taxon>
        <taxon>Rhabditida</taxon>
        <taxon>Tylenchina</taxon>
        <taxon>Tylenchomorpha</taxon>
        <taxon>Tylenchoidea</taxon>
        <taxon>Meloidogynidae</taxon>
        <taxon>Meloidogyninae</taxon>
        <taxon>Meloidogyne</taxon>
        <taxon>Meloidogyne incognita group</taxon>
    </lineage>
</organism>
<name>A0A914KYD9_MELIC</name>
<evidence type="ECO:0000256" key="1">
    <source>
        <dbReference type="SAM" id="MobiDB-lite"/>
    </source>
</evidence>
<evidence type="ECO:0000313" key="2">
    <source>
        <dbReference type="Proteomes" id="UP000887563"/>
    </source>
</evidence>
<feature type="compositionally biased region" description="Basic and acidic residues" evidence="1">
    <location>
        <begin position="18"/>
        <end position="28"/>
    </location>
</feature>
<reference evidence="3" key="1">
    <citation type="submission" date="2022-11" db="UniProtKB">
        <authorList>
            <consortium name="WormBaseParasite"/>
        </authorList>
    </citation>
    <scope>IDENTIFICATION</scope>
</reference>
<protein>
    <submittedName>
        <fullName evidence="3">Uncharacterized protein</fullName>
    </submittedName>
</protein>
<dbReference type="AlphaFoldDB" id="A0A914KYD9"/>
<feature type="region of interest" description="Disordered" evidence="1">
    <location>
        <begin position="1"/>
        <end position="33"/>
    </location>
</feature>
<evidence type="ECO:0000313" key="3">
    <source>
        <dbReference type="WBParaSite" id="Minc3s00136g05705"/>
    </source>
</evidence>
<dbReference type="WBParaSite" id="Minc3s00136g05705">
    <property type="protein sequence ID" value="Minc3s00136g05705"/>
    <property type="gene ID" value="Minc3s00136g05705"/>
</dbReference>
<sequence>MPNQVTIDNADNQQHNSNELHEERDRSHPRSLRRKMKIRRLQLMPAMPNQVTIDNADNQQHDNHELHEEGDRSHSSFRRRMIQIAVRFPFILKNLHAYSITSTDLINSRAPLDQGPIARSDIDFEYRCPNIIILKKIKPLNLNFNKFLKQNYERI</sequence>
<proteinExistence type="predicted"/>
<accession>A0A914KYD9</accession>
<feature type="compositionally biased region" description="Polar residues" evidence="1">
    <location>
        <begin position="1"/>
        <end position="17"/>
    </location>
</feature>
<dbReference type="Proteomes" id="UP000887563">
    <property type="component" value="Unplaced"/>
</dbReference>
<keyword evidence="2" id="KW-1185">Reference proteome</keyword>